<feature type="domain" description="NmrA-like" evidence="3">
    <location>
        <begin position="1"/>
        <end position="285"/>
    </location>
</feature>
<protein>
    <recommendedName>
        <fullName evidence="3">NmrA-like domain-containing protein</fullName>
    </recommendedName>
</protein>
<keyword evidence="5" id="KW-1185">Reference proteome</keyword>
<evidence type="ECO:0000256" key="1">
    <source>
        <dbReference type="ARBA" id="ARBA00006328"/>
    </source>
</evidence>
<dbReference type="PANTHER" id="PTHR42748">
    <property type="entry name" value="NITROGEN METABOLITE REPRESSION PROTEIN NMRA FAMILY MEMBER"/>
    <property type="match status" value="1"/>
</dbReference>
<dbReference type="InterPro" id="IPR036291">
    <property type="entry name" value="NAD(P)-bd_dom_sf"/>
</dbReference>
<dbReference type="Proteomes" id="UP001140011">
    <property type="component" value="Unassembled WGS sequence"/>
</dbReference>
<proteinExistence type="inferred from homology"/>
<dbReference type="SUPFAM" id="SSF51735">
    <property type="entry name" value="NAD(P)-binding Rossmann-fold domains"/>
    <property type="match status" value="1"/>
</dbReference>
<dbReference type="Gene3D" id="3.90.25.10">
    <property type="entry name" value="UDP-galactose 4-epimerase, domain 1"/>
    <property type="match status" value="1"/>
</dbReference>
<evidence type="ECO:0000259" key="3">
    <source>
        <dbReference type="Pfam" id="PF05368"/>
    </source>
</evidence>
<dbReference type="PANTHER" id="PTHR42748:SF7">
    <property type="entry name" value="NMRA LIKE REDOX SENSOR 1-RELATED"/>
    <property type="match status" value="1"/>
</dbReference>
<dbReference type="OrthoDB" id="3358371at2759"/>
<dbReference type="Pfam" id="PF05368">
    <property type="entry name" value="NmrA"/>
    <property type="match status" value="1"/>
</dbReference>
<dbReference type="Gene3D" id="3.40.50.720">
    <property type="entry name" value="NAD(P)-binding Rossmann-like Domain"/>
    <property type="match status" value="1"/>
</dbReference>
<dbReference type="GO" id="GO:0005634">
    <property type="term" value="C:nucleus"/>
    <property type="evidence" value="ECO:0007669"/>
    <property type="project" value="TreeGrafter"/>
</dbReference>
<evidence type="ECO:0000313" key="5">
    <source>
        <dbReference type="Proteomes" id="UP001140011"/>
    </source>
</evidence>
<keyword evidence="2" id="KW-0521">NADP</keyword>
<evidence type="ECO:0000256" key="2">
    <source>
        <dbReference type="ARBA" id="ARBA00022857"/>
    </source>
</evidence>
<organism evidence="4 5">
    <name type="scientific">Coemansia pectinata</name>
    <dbReference type="NCBI Taxonomy" id="1052879"/>
    <lineage>
        <taxon>Eukaryota</taxon>
        <taxon>Fungi</taxon>
        <taxon>Fungi incertae sedis</taxon>
        <taxon>Zoopagomycota</taxon>
        <taxon>Kickxellomycotina</taxon>
        <taxon>Kickxellomycetes</taxon>
        <taxon>Kickxellales</taxon>
        <taxon>Kickxellaceae</taxon>
        <taxon>Coemansia</taxon>
    </lineage>
</organism>
<accession>A0A9W8L8U6</accession>
<gene>
    <name evidence="4" type="ORF">GGI19_006252</name>
</gene>
<dbReference type="InterPro" id="IPR008030">
    <property type="entry name" value="NmrA-like"/>
</dbReference>
<comment type="caution">
    <text evidence="4">The sequence shown here is derived from an EMBL/GenBank/DDBJ whole genome shotgun (WGS) entry which is preliminary data.</text>
</comment>
<dbReference type="AlphaFoldDB" id="A0A9W8L8U6"/>
<sequence>MTKLVAIVGATGLQGSSVLKSLHATGKYKLRALSRNPDGKQAASLKAKYSGVEWVPANLDDTASLRKAFQGVNTVFGVTQFFQKDIMDRVEHGDVDAEFNQGKNIIDAAIAVGVDSIVLSSIDSMKQLSHGKYTGVLHFEGKHKVEEYLTSLSDKVKGYFVYLGFYMENFVDFSRISPEDNKTVEFTVPLKPTTKLPLVDTANDTGPVVAYILEHPEECLGTVVEASGGYYEAQDMAKAFTEVTGKPSRYVQIPYESIGSDELSQMFRGQDEFGYYGGRTEFIERNKEIGHTFATPTSFWKNRGWTGPSSK</sequence>
<reference evidence="4" key="1">
    <citation type="submission" date="2022-07" db="EMBL/GenBank/DDBJ databases">
        <title>Phylogenomic reconstructions and comparative analyses of Kickxellomycotina fungi.</title>
        <authorList>
            <person name="Reynolds N.K."/>
            <person name="Stajich J.E."/>
            <person name="Barry K."/>
            <person name="Grigoriev I.V."/>
            <person name="Crous P."/>
            <person name="Smith M.E."/>
        </authorList>
    </citation>
    <scope>NUCLEOTIDE SEQUENCE</scope>
    <source>
        <strain evidence="4">BCRC 34297</strain>
    </source>
</reference>
<evidence type="ECO:0000313" key="4">
    <source>
        <dbReference type="EMBL" id="KAJ2748114.1"/>
    </source>
</evidence>
<comment type="similarity">
    <text evidence="1">Belongs to the NmrA-type oxidoreductase family.</text>
</comment>
<dbReference type="EMBL" id="JANBUH010001200">
    <property type="protein sequence ID" value="KAJ2748114.1"/>
    <property type="molecule type" value="Genomic_DNA"/>
</dbReference>
<name>A0A9W8L8U6_9FUNG</name>
<dbReference type="CDD" id="cd05251">
    <property type="entry name" value="NmrA_like_SDR_a"/>
    <property type="match status" value="1"/>
</dbReference>
<dbReference type="InterPro" id="IPR051164">
    <property type="entry name" value="NmrA-like_oxidored"/>
</dbReference>